<keyword evidence="2" id="KW-0805">Transcription regulation</keyword>
<dbReference type="InterPro" id="IPR001739">
    <property type="entry name" value="Methyl_CpG_DNA-bd"/>
</dbReference>
<feature type="region of interest" description="Disordered" evidence="6">
    <location>
        <begin position="507"/>
        <end position="581"/>
    </location>
</feature>
<dbReference type="PANTHER" id="PTHR34067:SF20">
    <property type="entry name" value="OS08G0206700 PROTEIN"/>
    <property type="match status" value="1"/>
</dbReference>
<dbReference type="AlphaFoldDB" id="A0A978UGN7"/>
<feature type="compositionally biased region" description="Basic and acidic residues" evidence="6">
    <location>
        <begin position="997"/>
        <end position="1006"/>
    </location>
</feature>
<dbReference type="InterPro" id="IPR038945">
    <property type="entry name" value="MBD13-like"/>
</dbReference>
<dbReference type="GO" id="GO:0005634">
    <property type="term" value="C:nucleus"/>
    <property type="evidence" value="ECO:0007669"/>
    <property type="project" value="UniProtKB-SubCell"/>
</dbReference>
<protein>
    <recommendedName>
        <fullName evidence="7">MBD domain-containing protein</fullName>
    </recommendedName>
</protein>
<evidence type="ECO:0000259" key="7">
    <source>
        <dbReference type="PROSITE" id="PS50982"/>
    </source>
</evidence>
<evidence type="ECO:0000256" key="6">
    <source>
        <dbReference type="SAM" id="MobiDB-lite"/>
    </source>
</evidence>
<evidence type="ECO:0000313" key="8">
    <source>
        <dbReference type="EMBL" id="KAH7513968.1"/>
    </source>
</evidence>
<evidence type="ECO:0000313" key="9">
    <source>
        <dbReference type="Proteomes" id="UP000813462"/>
    </source>
</evidence>
<organism evidence="8 9">
    <name type="scientific">Ziziphus jujuba var. spinosa</name>
    <dbReference type="NCBI Taxonomy" id="714518"/>
    <lineage>
        <taxon>Eukaryota</taxon>
        <taxon>Viridiplantae</taxon>
        <taxon>Streptophyta</taxon>
        <taxon>Embryophyta</taxon>
        <taxon>Tracheophyta</taxon>
        <taxon>Spermatophyta</taxon>
        <taxon>Magnoliopsida</taxon>
        <taxon>eudicotyledons</taxon>
        <taxon>Gunneridae</taxon>
        <taxon>Pentapetalae</taxon>
        <taxon>rosids</taxon>
        <taxon>fabids</taxon>
        <taxon>Rosales</taxon>
        <taxon>Rhamnaceae</taxon>
        <taxon>Paliureae</taxon>
        <taxon>Ziziphus</taxon>
    </lineage>
</organism>
<feature type="region of interest" description="Disordered" evidence="6">
    <location>
        <begin position="187"/>
        <end position="215"/>
    </location>
</feature>
<dbReference type="Proteomes" id="UP000813462">
    <property type="component" value="Unassembled WGS sequence"/>
</dbReference>
<comment type="caution">
    <text evidence="8">The sequence shown here is derived from an EMBL/GenBank/DDBJ whole genome shotgun (WGS) entry which is preliminary data.</text>
</comment>
<feature type="region of interest" description="Disordered" evidence="6">
    <location>
        <begin position="256"/>
        <end position="306"/>
    </location>
</feature>
<dbReference type="SUPFAM" id="SSF54171">
    <property type="entry name" value="DNA-binding domain"/>
    <property type="match status" value="1"/>
</dbReference>
<reference evidence="8" key="1">
    <citation type="journal article" date="2021" name="Front. Plant Sci.">
        <title>Chromosome-Scale Genome Assembly for Chinese Sour Jujube and Insights Into Its Genome Evolution and Domestication Signature.</title>
        <authorList>
            <person name="Shen L.-Y."/>
            <person name="Luo H."/>
            <person name="Wang X.-L."/>
            <person name="Wang X.-M."/>
            <person name="Qiu X.-J."/>
            <person name="Liu H."/>
            <person name="Zhou S.-S."/>
            <person name="Jia K.-H."/>
            <person name="Nie S."/>
            <person name="Bao Y.-T."/>
            <person name="Zhang R.-G."/>
            <person name="Yun Q.-Z."/>
            <person name="Chai Y.-H."/>
            <person name="Lu J.-Y."/>
            <person name="Li Y."/>
            <person name="Zhao S.-W."/>
            <person name="Mao J.-F."/>
            <person name="Jia S.-G."/>
            <person name="Mao Y.-M."/>
        </authorList>
    </citation>
    <scope>NUCLEOTIDE SEQUENCE</scope>
    <source>
        <strain evidence="8">AT0</strain>
        <tissue evidence="8">Leaf</tissue>
    </source>
</reference>
<dbReference type="PANTHER" id="PTHR34067">
    <property type="entry name" value="OS04G0193200 PROTEIN"/>
    <property type="match status" value="1"/>
</dbReference>
<accession>A0A978UGN7</accession>
<evidence type="ECO:0000256" key="3">
    <source>
        <dbReference type="ARBA" id="ARBA00023125"/>
    </source>
</evidence>
<feature type="region of interest" description="Disordered" evidence="6">
    <location>
        <begin position="888"/>
        <end position="1006"/>
    </location>
</feature>
<evidence type="ECO:0000256" key="4">
    <source>
        <dbReference type="ARBA" id="ARBA00023163"/>
    </source>
</evidence>
<feature type="region of interest" description="Disordered" evidence="6">
    <location>
        <begin position="750"/>
        <end position="769"/>
    </location>
</feature>
<keyword evidence="3" id="KW-0238">DNA-binding</keyword>
<feature type="compositionally biased region" description="Basic and acidic residues" evidence="6">
    <location>
        <begin position="960"/>
        <end position="977"/>
    </location>
</feature>
<feature type="compositionally biased region" description="Polar residues" evidence="6">
    <location>
        <begin position="981"/>
        <end position="995"/>
    </location>
</feature>
<name>A0A978UGN7_ZIZJJ</name>
<keyword evidence="5" id="KW-0539">Nucleus</keyword>
<gene>
    <name evidence="8" type="ORF">FEM48_Zijuj11G0039000</name>
</gene>
<proteinExistence type="predicted"/>
<feature type="compositionally biased region" description="Basic and acidic residues" evidence="6">
    <location>
        <begin position="191"/>
        <end position="201"/>
    </location>
</feature>
<dbReference type="EMBL" id="JAEACU010000011">
    <property type="protein sequence ID" value="KAH7513968.1"/>
    <property type="molecule type" value="Genomic_DNA"/>
</dbReference>
<dbReference type="GO" id="GO:0003677">
    <property type="term" value="F:DNA binding"/>
    <property type="evidence" value="ECO:0007669"/>
    <property type="project" value="UniProtKB-KW"/>
</dbReference>
<evidence type="ECO:0000256" key="1">
    <source>
        <dbReference type="ARBA" id="ARBA00004123"/>
    </source>
</evidence>
<feature type="compositionally biased region" description="Polar residues" evidence="6">
    <location>
        <begin position="912"/>
        <end position="934"/>
    </location>
</feature>
<dbReference type="PROSITE" id="PS50982">
    <property type="entry name" value="MBD"/>
    <property type="match status" value="1"/>
</dbReference>
<keyword evidence="4" id="KW-0804">Transcription</keyword>
<dbReference type="InterPro" id="IPR016177">
    <property type="entry name" value="DNA-bd_dom_sf"/>
</dbReference>
<comment type="subcellular location">
    <subcellularLocation>
        <location evidence="1">Nucleus</location>
    </subcellularLocation>
</comment>
<evidence type="ECO:0000256" key="5">
    <source>
        <dbReference type="ARBA" id="ARBA00023242"/>
    </source>
</evidence>
<dbReference type="OrthoDB" id="10072024at2759"/>
<feature type="compositionally biased region" description="Basic and acidic residues" evidence="6">
    <location>
        <begin position="893"/>
        <end position="910"/>
    </location>
</feature>
<dbReference type="Gene3D" id="3.30.890.10">
    <property type="entry name" value="Methyl-cpg-binding Protein 2, Chain A"/>
    <property type="match status" value="1"/>
</dbReference>
<sequence length="1148" mass="127743">MVAKDSPDWLPAGWSVQFSPLKTGRRVQNFVNMETGKKFSSKDDVLYYIKMVNAAHRKPLSINRHIQRHSGTNPLQRVNVKAKKPEWLPKGWKMEMKTRKSGGQRGLDYKCYIDPLNGYKFYSKPEVFRYLSTVKHKNHMFKRKKTGISVHSAEKVAADKNKVEDLSPKQIKEIRITRSSNEINKNLPSSEAKRQKLEHPVTRRQHFSGEKSSGMSDLEQLEIGVSKKSCLRRVSTEAGVASARTAEIVQEKHSLGNAIHDSSKTKQNCALDGSPQSKVKGTKRNQGKRSLLSETDELKKSQGKSYVENGLASTPAPDMLQEKNLIQPLIDKQSFRKPHMNTGRAKNKKHLNLSRRSSKRLAGIEPDQVVKLVSAERGPKVTKRKSGKIGAILDAGLSSNRMVDGESTQHELGQETELAHQAFSGINHGVSSNMSTKPSADQVAHVELKQNLESGKVESEKAESHISFLFGSDPCLEFAFKTLTGELPVTDAADGWPNLSTAAGRLQDNNLNESGMKKNSDGTGFVQLKKSKKKKDITLPKRSSNRLAGLEPELVAGSLAGEGKLKNAPRKSHQNEAPRADDLADETIHPLEPVLETKLGNDFSSNIETSMHSEPSRKQSDNGHKVELSNHFFAYTDTLVHERKQLDAGPEMEFPNLNINMSMHEEPSNKQPSRKQSDNGHKVELANHFLANTDTLVHEELSSKQLDAGPETEFPNLNINMSMHEEPSNKQPSRKQSDNGHKVELATLVHEEPSSKQLDAGPETEFPNLNINMSMHEEPSNKQPSRKQSNNGHKVELANHFLANTDTLVHEEPSNKKLDAGPETEFPNLNINISMHEEPSNEQPSSKHSNNGHKVELTNHFLANTDTLVHQELSNKRLDTGPETEFRNLNFSMHEEPSNKKLDAGPEKEFPNLNTSNSMNEEPSINPNLDTNISMHEEPSNEQLDAGPETEFPNLNRNTSVHEEPSNKQLDNGKEVEPANYLSNYRDLSTHGEPSNESEKSPDELVVPEKHPKVQGHIQDVEKPDPQVAFSLGDCWSDPCLDFAFKTLTGAIPIEDNLVQGYFQEQLDTSHSQRNGNLALPDFGSLSFFQSDISSHFDSPEKSVSGQQLSSSSSFLPAGNANLPSCSGIHSQQHCLESDKDFHGKVKS</sequence>
<dbReference type="Pfam" id="PF01429">
    <property type="entry name" value="MBD"/>
    <property type="match status" value="1"/>
</dbReference>
<evidence type="ECO:0000256" key="2">
    <source>
        <dbReference type="ARBA" id="ARBA00023015"/>
    </source>
</evidence>
<feature type="domain" description="MBD" evidence="7">
    <location>
        <begin position="78"/>
        <end position="146"/>
    </location>
</feature>